<dbReference type="PANTHER" id="PTHR32309">
    <property type="entry name" value="TYROSINE-PROTEIN KINASE"/>
    <property type="match status" value="1"/>
</dbReference>
<dbReference type="EMBL" id="NJBN01000002">
    <property type="protein sequence ID" value="TKJ41543.1"/>
    <property type="molecule type" value="Genomic_DNA"/>
</dbReference>
<dbReference type="InterPro" id="IPR027417">
    <property type="entry name" value="P-loop_NTPase"/>
</dbReference>
<dbReference type="GO" id="GO:0005886">
    <property type="term" value="C:plasma membrane"/>
    <property type="evidence" value="ECO:0007669"/>
    <property type="project" value="TreeGrafter"/>
</dbReference>
<dbReference type="SUPFAM" id="SSF52540">
    <property type="entry name" value="P-loop containing nucleoside triphosphate hydrolases"/>
    <property type="match status" value="1"/>
</dbReference>
<evidence type="ECO:0000313" key="4">
    <source>
        <dbReference type="Proteomes" id="UP000319619"/>
    </source>
</evidence>
<dbReference type="NCBIfam" id="TIGR01007">
    <property type="entry name" value="eps_fam"/>
    <property type="match status" value="1"/>
</dbReference>
<comment type="caution">
    <text evidence="3">The sequence shown here is derived from an EMBL/GenBank/DDBJ whole genome shotgun (WGS) entry which is preliminary data.</text>
</comment>
<name>A0A532V2W6_UNCL8</name>
<reference evidence="3 4" key="1">
    <citation type="submission" date="2017-06" db="EMBL/GenBank/DDBJ databases">
        <title>Novel microbial phyla capable of carbon fixation and sulfur reduction in deep-sea sediments.</title>
        <authorList>
            <person name="Huang J."/>
            <person name="Baker B."/>
            <person name="Wang Y."/>
        </authorList>
    </citation>
    <scope>NUCLEOTIDE SEQUENCE [LARGE SCALE GENOMIC DNA]</scope>
    <source>
        <strain evidence="3">B3_LCP</strain>
    </source>
</reference>
<dbReference type="Proteomes" id="UP000319619">
    <property type="component" value="Unassembled WGS sequence"/>
</dbReference>
<evidence type="ECO:0000313" key="3">
    <source>
        <dbReference type="EMBL" id="TKJ41543.1"/>
    </source>
</evidence>
<keyword evidence="2" id="KW-0067">ATP-binding</keyword>
<protein>
    <recommendedName>
        <fullName evidence="5">AAA domain-containing protein</fullName>
    </recommendedName>
</protein>
<dbReference type="Gene3D" id="3.40.50.300">
    <property type="entry name" value="P-loop containing nucleotide triphosphate hydrolases"/>
    <property type="match status" value="1"/>
</dbReference>
<dbReference type="InterPro" id="IPR005702">
    <property type="entry name" value="Wzc-like_C"/>
</dbReference>
<evidence type="ECO:0008006" key="5">
    <source>
        <dbReference type="Google" id="ProtNLM"/>
    </source>
</evidence>
<dbReference type="AlphaFoldDB" id="A0A532V2W6"/>
<dbReference type="GO" id="GO:0004713">
    <property type="term" value="F:protein tyrosine kinase activity"/>
    <property type="evidence" value="ECO:0007669"/>
    <property type="project" value="TreeGrafter"/>
</dbReference>
<proteinExistence type="predicted"/>
<dbReference type="CDD" id="cd05387">
    <property type="entry name" value="BY-kinase"/>
    <property type="match status" value="1"/>
</dbReference>
<dbReference type="InterPro" id="IPR050445">
    <property type="entry name" value="Bact_polysacc_biosynth/exp"/>
</dbReference>
<dbReference type="PANTHER" id="PTHR32309:SF13">
    <property type="entry name" value="FERRIC ENTEROBACTIN TRANSPORT PROTEIN FEPE"/>
    <property type="match status" value="1"/>
</dbReference>
<evidence type="ECO:0000256" key="2">
    <source>
        <dbReference type="ARBA" id="ARBA00022840"/>
    </source>
</evidence>
<accession>A0A532V2W6</accession>
<organism evidence="3 4">
    <name type="scientific">candidate division LCP-89 bacterium B3_LCP</name>
    <dbReference type="NCBI Taxonomy" id="2012998"/>
    <lineage>
        <taxon>Bacteria</taxon>
        <taxon>Pseudomonadati</taxon>
        <taxon>Bacteria division LCP-89</taxon>
    </lineage>
</organism>
<evidence type="ECO:0000256" key="1">
    <source>
        <dbReference type="ARBA" id="ARBA00022741"/>
    </source>
</evidence>
<sequence>MNQEFLNIVSIYRDIFKWADKKGDTDTVLDLEESPDEGAHPLSDKLPGFLANDLQVLQENIEAVKAENPFKTVLLTSSVRHEGSSTIVANWGRLLARERLEGLPIDAGETITGGVLIIDGNLRRPRMHTLFDLDRKRGLTELLAGELQLDQVLKAAPRKNLWVITAGKPAANPADLLGSLLMKGILEESSRRFQVVIIDSAPTTQYAETIALAKQVEAIVLVVRSGVTRWEVVLSAKKQLRRVNSRLLGVVLNQRKFYIPEWIYRHI</sequence>
<gene>
    <name evidence="3" type="ORF">CEE37_02980</name>
</gene>
<keyword evidence="1" id="KW-0547">Nucleotide-binding</keyword>
<dbReference type="GO" id="GO:0005524">
    <property type="term" value="F:ATP binding"/>
    <property type="evidence" value="ECO:0007669"/>
    <property type="project" value="UniProtKB-KW"/>
</dbReference>